<dbReference type="Proteomes" id="UP000199639">
    <property type="component" value="Unassembled WGS sequence"/>
</dbReference>
<sequence length="43" mass="4654">MASSILLASALAVGISRYSGGILRMPHAWLSTDLPEFHLDAER</sequence>
<evidence type="ECO:0000313" key="2">
    <source>
        <dbReference type="Proteomes" id="UP000199639"/>
    </source>
</evidence>
<organism evidence="1 2">
    <name type="scientific">Cryobacterium flavum</name>
    <dbReference type="NCBI Taxonomy" id="1424659"/>
    <lineage>
        <taxon>Bacteria</taxon>
        <taxon>Bacillati</taxon>
        <taxon>Actinomycetota</taxon>
        <taxon>Actinomycetes</taxon>
        <taxon>Micrococcales</taxon>
        <taxon>Microbacteriaceae</taxon>
        <taxon>Cryobacterium</taxon>
    </lineage>
</organism>
<evidence type="ECO:0000313" key="1">
    <source>
        <dbReference type="EMBL" id="SDO59594.1"/>
    </source>
</evidence>
<accession>A0A5E9G3T0</accession>
<protein>
    <submittedName>
        <fullName evidence="1">Uncharacterized protein</fullName>
    </submittedName>
</protein>
<gene>
    <name evidence="1" type="ORF">SAMN05216368_12615</name>
</gene>
<proteinExistence type="predicted"/>
<dbReference type="AlphaFoldDB" id="A0A5E9G3T0"/>
<dbReference type="EMBL" id="FNIB01000026">
    <property type="protein sequence ID" value="SDO59594.1"/>
    <property type="molecule type" value="Genomic_DNA"/>
</dbReference>
<name>A0A5E9G3T0_9MICO</name>
<reference evidence="1 2" key="1">
    <citation type="submission" date="2016-10" db="EMBL/GenBank/DDBJ databases">
        <authorList>
            <person name="Varghese N."/>
            <person name="Submissions S."/>
        </authorList>
    </citation>
    <scope>NUCLEOTIDE SEQUENCE [LARGE SCALE GENOMIC DNA]</scope>
    <source>
        <strain evidence="1 2">CGMCC 1.11215</strain>
    </source>
</reference>